<sequence>MASTIPGAVEGGRQEMIDSPRLPQLSETAIVQNAAIGAFALWNFGLAFQERDGLPAPMGVVA</sequence>
<accession>A0A1K0JZC7</accession>
<gene>
    <name evidence="2" type="ORF">CNECB9_740010</name>
</gene>
<name>A0A1K0JZC7_CUPNE</name>
<protein>
    <submittedName>
        <fullName evidence="2">Uncharacterized protein</fullName>
    </submittedName>
</protein>
<reference evidence="2" key="1">
    <citation type="submission" date="2016-09" db="EMBL/GenBank/DDBJ databases">
        <authorList>
            <person name="Capua I."/>
            <person name="De Benedictis P."/>
            <person name="Joannis T."/>
            <person name="Lombin L.H."/>
            <person name="Cattoli G."/>
        </authorList>
    </citation>
    <scope>NUCLEOTIDE SEQUENCE</scope>
    <source>
        <strain evidence="2">B9</strain>
    </source>
</reference>
<dbReference type="AlphaFoldDB" id="A0A1K0JZC7"/>
<organism evidence="2">
    <name type="scientific">Cupriavidus necator</name>
    <name type="common">Alcaligenes eutrophus</name>
    <name type="synonym">Ralstonia eutropha</name>
    <dbReference type="NCBI Taxonomy" id="106590"/>
    <lineage>
        <taxon>Bacteria</taxon>
        <taxon>Pseudomonadati</taxon>
        <taxon>Pseudomonadota</taxon>
        <taxon>Betaproteobacteria</taxon>
        <taxon>Burkholderiales</taxon>
        <taxon>Burkholderiaceae</taxon>
        <taxon>Cupriavidus</taxon>
    </lineage>
</organism>
<evidence type="ECO:0000313" key="2">
    <source>
        <dbReference type="EMBL" id="SCV00600.1"/>
    </source>
</evidence>
<proteinExistence type="predicted"/>
<feature type="region of interest" description="Disordered" evidence="1">
    <location>
        <begin position="1"/>
        <end position="20"/>
    </location>
</feature>
<dbReference type="EMBL" id="FMSH01000523">
    <property type="protein sequence ID" value="SCV00600.1"/>
    <property type="molecule type" value="Genomic_DNA"/>
</dbReference>
<evidence type="ECO:0000256" key="1">
    <source>
        <dbReference type="SAM" id="MobiDB-lite"/>
    </source>
</evidence>